<gene>
    <name evidence="1" type="ORF">GGX14DRAFT_571955</name>
</gene>
<proteinExistence type="predicted"/>
<name>A0AAD6V1S1_9AGAR</name>
<comment type="caution">
    <text evidence="1">The sequence shown here is derived from an EMBL/GenBank/DDBJ whole genome shotgun (WGS) entry which is preliminary data.</text>
</comment>
<protein>
    <submittedName>
        <fullName evidence="1">Uncharacterized protein</fullName>
    </submittedName>
</protein>
<organism evidence="1 2">
    <name type="scientific">Mycena pura</name>
    <dbReference type="NCBI Taxonomy" id="153505"/>
    <lineage>
        <taxon>Eukaryota</taxon>
        <taxon>Fungi</taxon>
        <taxon>Dikarya</taxon>
        <taxon>Basidiomycota</taxon>
        <taxon>Agaricomycotina</taxon>
        <taxon>Agaricomycetes</taxon>
        <taxon>Agaricomycetidae</taxon>
        <taxon>Agaricales</taxon>
        <taxon>Marasmiineae</taxon>
        <taxon>Mycenaceae</taxon>
        <taxon>Mycena</taxon>
    </lineage>
</organism>
<keyword evidence="2" id="KW-1185">Reference proteome</keyword>
<dbReference type="Proteomes" id="UP001219525">
    <property type="component" value="Unassembled WGS sequence"/>
</dbReference>
<dbReference type="AlphaFoldDB" id="A0AAD6V1S1"/>
<evidence type="ECO:0000313" key="1">
    <source>
        <dbReference type="EMBL" id="KAJ7200545.1"/>
    </source>
</evidence>
<accession>A0AAD6V1S1</accession>
<evidence type="ECO:0000313" key="2">
    <source>
        <dbReference type="Proteomes" id="UP001219525"/>
    </source>
</evidence>
<dbReference type="EMBL" id="JARJCW010000062">
    <property type="protein sequence ID" value="KAJ7200545.1"/>
    <property type="molecule type" value="Genomic_DNA"/>
</dbReference>
<reference evidence="1" key="1">
    <citation type="submission" date="2023-03" db="EMBL/GenBank/DDBJ databases">
        <title>Massive genome expansion in bonnet fungi (Mycena s.s.) driven by repeated elements and novel gene families across ecological guilds.</title>
        <authorList>
            <consortium name="Lawrence Berkeley National Laboratory"/>
            <person name="Harder C.B."/>
            <person name="Miyauchi S."/>
            <person name="Viragh M."/>
            <person name="Kuo A."/>
            <person name="Thoen E."/>
            <person name="Andreopoulos B."/>
            <person name="Lu D."/>
            <person name="Skrede I."/>
            <person name="Drula E."/>
            <person name="Henrissat B."/>
            <person name="Morin E."/>
            <person name="Kohler A."/>
            <person name="Barry K."/>
            <person name="LaButti K."/>
            <person name="Morin E."/>
            <person name="Salamov A."/>
            <person name="Lipzen A."/>
            <person name="Mereny Z."/>
            <person name="Hegedus B."/>
            <person name="Baldrian P."/>
            <person name="Stursova M."/>
            <person name="Weitz H."/>
            <person name="Taylor A."/>
            <person name="Grigoriev I.V."/>
            <person name="Nagy L.G."/>
            <person name="Martin F."/>
            <person name="Kauserud H."/>
        </authorList>
    </citation>
    <scope>NUCLEOTIDE SEQUENCE</scope>
    <source>
        <strain evidence="1">9144</strain>
    </source>
</reference>
<sequence>MQLSGSPSRQSSSLDSHKCSPTVAQFIDYLKTRPRLWDNGSGRFCDWATKYIYKATSYGVPSNWPKIRPRTSLVDRLRQCVPSNTKSAIETGKEMPLLESTQNGMKASAFSNKELRRESAFRNYSFAKKVFIMRSVVGIADYLQFDDVRKQFVDGSQCIKDVWAAWQVSYRADSDASGIPRRSLENVPTLYQAWIRRVVAQVPENLEEALTDMIDR</sequence>